<dbReference type="PANTHER" id="PTHR35024:SF4">
    <property type="entry name" value="POLYMER-FORMING CYTOSKELETAL PROTEIN"/>
    <property type="match status" value="1"/>
</dbReference>
<protein>
    <recommendedName>
        <fullName evidence="3">Cell shape determination protein CcmA</fullName>
    </recommendedName>
</protein>
<organism evidence="2">
    <name type="scientific">marine sediment metagenome</name>
    <dbReference type="NCBI Taxonomy" id="412755"/>
    <lineage>
        <taxon>unclassified sequences</taxon>
        <taxon>metagenomes</taxon>
        <taxon>ecological metagenomes</taxon>
    </lineage>
</organism>
<sequence length="153" mass="16362">MFGSQNKVRKGKVMAHTLISAVTELQGDLKFDGELIVEGRIVGNINAANDSGAMLRVAESGVIEGEINVPNVVINGTVNGDIHACKHIELAAKASINGDVHYQLIEMVMGARVNGSLVCNKEQHQPRKALTYQHQAVSDSEPEPPRQGQGDPA</sequence>
<dbReference type="PANTHER" id="PTHR35024">
    <property type="entry name" value="HYPOTHETICAL CYTOSOLIC PROTEIN"/>
    <property type="match status" value="1"/>
</dbReference>
<dbReference type="EMBL" id="LAZR01000014">
    <property type="protein sequence ID" value="KKO07064.1"/>
    <property type="molecule type" value="Genomic_DNA"/>
</dbReference>
<evidence type="ECO:0008006" key="3">
    <source>
        <dbReference type="Google" id="ProtNLM"/>
    </source>
</evidence>
<dbReference type="AlphaFoldDB" id="A0A0F9YQN1"/>
<dbReference type="Pfam" id="PF04519">
    <property type="entry name" value="Bactofilin"/>
    <property type="match status" value="1"/>
</dbReference>
<gene>
    <name evidence="2" type="ORF">LCGC14_0062500</name>
</gene>
<evidence type="ECO:0000256" key="1">
    <source>
        <dbReference type="SAM" id="MobiDB-lite"/>
    </source>
</evidence>
<dbReference type="InterPro" id="IPR007607">
    <property type="entry name" value="BacA/B"/>
</dbReference>
<name>A0A0F9YQN1_9ZZZZ</name>
<accession>A0A0F9YQN1</accession>
<feature type="region of interest" description="Disordered" evidence="1">
    <location>
        <begin position="124"/>
        <end position="153"/>
    </location>
</feature>
<evidence type="ECO:0000313" key="2">
    <source>
        <dbReference type="EMBL" id="KKO07064.1"/>
    </source>
</evidence>
<proteinExistence type="predicted"/>
<comment type="caution">
    <text evidence="2">The sequence shown here is derived from an EMBL/GenBank/DDBJ whole genome shotgun (WGS) entry which is preliminary data.</text>
</comment>
<reference evidence="2" key="1">
    <citation type="journal article" date="2015" name="Nature">
        <title>Complex archaea that bridge the gap between prokaryotes and eukaryotes.</title>
        <authorList>
            <person name="Spang A."/>
            <person name="Saw J.H."/>
            <person name="Jorgensen S.L."/>
            <person name="Zaremba-Niedzwiedzka K."/>
            <person name="Martijn J."/>
            <person name="Lind A.E."/>
            <person name="van Eijk R."/>
            <person name="Schleper C."/>
            <person name="Guy L."/>
            <person name="Ettema T.J."/>
        </authorList>
    </citation>
    <scope>NUCLEOTIDE SEQUENCE</scope>
</reference>